<dbReference type="AlphaFoldDB" id="A0AAV9ARB1"/>
<name>A0AAV9ARB1_ACOGR</name>
<evidence type="ECO:0000313" key="2">
    <source>
        <dbReference type="Proteomes" id="UP001179952"/>
    </source>
</evidence>
<protein>
    <submittedName>
        <fullName evidence="1">Phospholipid-transporting ATPase 3</fullName>
    </submittedName>
</protein>
<comment type="caution">
    <text evidence="1">The sequence shown here is derived from an EMBL/GenBank/DDBJ whole genome shotgun (WGS) entry which is preliminary data.</text>
</comment>
<accession>A0AAV9ARB1</accession>
<reference evidence="1" key="2">
    <citation type="submission" date="2023-06" db="EMBL/GenBank/DDBJ databases">
        <authorList>
            <person name="Ma L."/>
            <person name="Liu K.-W."/>
            <person name="Li Z."/>
            <person name="Hsiao Y.-Y."/>
            <person name="Qi Y."/>
            <person name="Fu T."/>
            <person name="Tang G."/>
            <person name="Zhang D."/>
            <person name="Sun W.-H."/>
            <person name="Liu D.-K."/>
            <person name="Li Y."/>
            <person name="Chen G.-Z."/>
            <person name="Liu X.-D."/>
            <person name="Liao X.-Y."/>
            <person name="Jiang Y.-T."/>
            <person name="Yu X."/>
            <person name="Hao Y."/>
            <person name="Huang J."/>
            <person name="Zhao X.-W."/>
            <person name="Ke S."/>
            <person name="Chen Y.-Y."/>
            <person name="Wu W.-L."/>
            <person name="Hsu J.-L."/>
            <person name="Lin Y.-F."/>
            <person name="Huang M.-D."/>
            <person name="Li C.-Y."/>
            <person name="Huang L."/>
            <person name="Wang Z.-W."/>
            <person name="Zhao X."/>
            <person name="Zhong W.-Y."/>
            <person name="Peng D.-H."/>
            <person name="Ahmad S."/>
            <person name="Lan S."/>
            <person name="Zhang J.-S."/>
            <person name="Tsai W.-C."/>
            <person name="Van De Peer Y."/>
            <person name="Liu Z.-J."/>
        </authorList>
    </citation>
    <scope>NUCLEOTIDE SEQUENCE</scope>
    <source>
        <strain evidence="1">SCP</strain>
        <tissue evidence="1">Leaves</tissue>
    </source>
</reference>
<evidence type="ECO:0000313" key="1">
    <source>
        <dbReference type="EMBL" id="KAK1266790.1"/>
    </source>
</evidence>
<proteinExistence type="predicted"/>
<keyword evidence="2" id="KW-1185">Reference proteome</keyword>
<gene>
    <name evidence="1" type="ORF">QJS04_geneDACA014597</name>
</gene>
<dbReference type="Proteomes" id="UP001179952">
    <property type="component" value="Unassembled WGS sequence"/>
</dbReference>
<dbReference type="EMBL" id="JAUJYN010000007">
    <property type="protein sequence ID" value="KAK1266790.1"/>
    <property type="molecule type" value="Genomic_DNA"/>
</dbReference>
<reference evidence="1" key="1">
    <citation type="journal article" date="2023" name="Nat. Commun.">
        <title>Diploid and tetraploid genomes of Acorus and the evolution of monocots.</title>
        <authorList>
            <person name="Ma L."/>
            <person name="Liu K.W."/>
            <person name="Li Z."/>
            <person name="Hsiao Y.Y."/>
            <person name="Qi Y."/>
            <person name="Fu T."/>
            <person name="Tang G.D."/>
            <person name="Zhang D."/>
            <person name="Sun W.H."/>
            <person name="Liu D.K."/>
            <person name="Li Y."/>
            <person name="Chen G.Z."/>
            <person name="Liu X.D."/>
            <person name="Liao X.Y."/>
            <person name="Jiang Y.T."/>
            <person name="Yu X."/>
            <person name="Hao Y."/>
            <person name="Huang J."/>
            <person name="Zhao X.W."/>
            <person name="Ke S."/>
            <person name="Chen Y.Y."/>
            <person name="Wu W.L."/>
            <person name="Hsu J.L."/>
            <person name="Lin Y.F."/>
            <person name="Huang M.D."/>
            <person name="Li C.Y."/>
            <person name="Huang L."/>
            <person name="Wang Z.W."/>
            <person name="Zhao X."/>
            <person name="Zhong W.Y."/>
            <person name="Peng D.H."/>
            <person name="Ahmad S."/>
            <person name="Lan S."/>
            <person name="Zhang J.S."/>
            <person name="Tsai W.C."/>
            <person name="Van de Peer Y."/>
            <person name="Liu Z.J."/>
        </authorList>
    </citation>
    <scope>NUCLEOTIDE SEQUENCE</scope>
    <source>
        <strain evidence="1">SCP</strain>
    </source>
</reference>
<organism evidence="1 2">
    <name type="scientific">Acorus gramineus</name>
    <name type="common">Dwarf sweet flag</name>
    <dbReference type="NCBI Taxonomy" id="55184"/>
    <lineage>
        <taxon>Eukaryota</taxon>
        <taxon>Viridiplantae</taxon>
        <taxon>Streptophyta</taxon>
        <taxon>Embryophyta</taxon>
        <taxon>Tracheophyta</taxon>
        <taxon>Spermatophyta</taxon>
        <taxon>Magnoliopsida</taxon>
        <taxon>Liliopsida</taxon>
        <taxon>Acoraceae</taxon>
        <taxon>Acorus</taxon>
    </lineage>
</organism>
<sequence>MRRMFCTLMAHVHAHVRTLTANLDGETNLKIRKALERTWDYFLPDKAAEFKDEDDEFSGQDDDDETKKKIYIFIDRFRDERLERETHE</sequence>